<reference evidence="7" key="1">
    <citation type="journal article" date="2014" name="Nat. Commun.">
        <title>The emerging biofuel crop Camelina sativa retains a highly undifferentiated hexaploid genome structure.</title>
        <authorList>
            <person name="Kagale S."/>
            <person name="Koh C."/>
            <person name="Nixon J."/>
            <person name="Bollina V."/>
            <person name="Clarke W.E."/>
            <person name="Tuteja R."/>
            <person name="Spillane C."/>
            <person name="Robinson S.J."/>
            <person name="Links M.G."/>
            <person name="Clarke C."/>
            <person name="Higgins E.E."/>
            <person name="Huebert T."/>
            <person name="Sharpe A.G."/>
            <person name="Parkin I.A."/>
        </authorList>
    </citation>
    <scope>NUCLEOTIDE SEQUENCE [LARGE SCALE GENOMIC DNA]</scope>
    <source>
        <strain evidence="7">cv. DH55</strain>
    </source>
</reference>
<keyword evidence="3" id="KW-0804">Transcription</keyword>
<dbReference type="Pfam" id="PF02365">
    <property type="entry name" value="NAM"/>
    <property type="match status" value="1"/>
</dbReference>
<evidence type="ECO:0000256" key="5">
    <source>
        <dbReference type="SAM" id="MobiDB-lite"/>
    </source>
</evidence>
<dbReference type="RefSeq" id="XP_010450568.1">
    <property type="nucleotide sequence ID" value="XM_010452266.2"/>
</dbReference>
<feature type="compositionally biased region" description="Basic and acidic residues" evidence="5">
    <location>
        <begin position="195"/>
        <end position="216"/>
    </location>
</feature>
<keyword evidence="4" id="KW-0539">Nucleus</keyword>
<dbReference type="GeneID" id="104732689"/>
<dbReference type="SUPFAM" id="SSF101941">
    <property type="entry name" value="NAC domain"/>
    <property type="match status" value="1"/>
</dbReference>
<name>A0ABM0V4C4_CAMSA</name>
<evidence type="ECO:0000256" key="3">
    <source>
        <dbReference type="ARBA" id="ARBA00023163"/>
    </source>
</evidence>
<feature type="domain" description="NAC" evidence="6">
    <location>
        <begin position="9"/>
        <end position="158"/>
    </location>
</feature>
<evidence type="ECO:0000256" key="2">
    <source>
        <dbReference type="ARBA" id="ARBA00023125"/>
    </source>
</evidence>
<keyword evidence="7" id="KW-1185">Reference proteome</keyword>
<sequence length="226" mass="26471">MGPVTYNDLPIGMRFRPSDLEMAVYFLYKRAFGQQMNARIVPEDCHDIFSRHPHDLPEYEKEDEHWYFYRKKSKSPTKSYNLWIPTGEETEVLDPKKNDKLVGIRHSFAFIENEKEESENNGLPEEEETPEYNWYLDEISLPLTVTETDWTLCHVYCKNTKPEFVSLPVVPYESESDSESESDQSEDEEEEEKEKEESVEKPAETLNLVKEKKDETVLLPPPPASP</sequence>
<keyword evidence="2" id="KW-0238">DNA-binding</keyword>
<feature type="region of interest" description="Disordered" evidence="5">
    <location>
        <begin position="171"/>
        <end position="226"/>
    </location>
</feature>
<dbReference type="PANTHER" id="PTHR31719">
    <property type="entry name" value="NAC TRANSCRIPTION FACTOR 56"/>
    <property type="match status" value="1"/>
</dbReference>
<dbReference type="PANTHER" id="PTHR31719:SF43">
    <property type="entry name" value="NAC TRANSCRIPTION FACTOR 56"/>
    <property type="match status" value="1"/>
</dbReference>
<evidence type="ECO:0000256" key="4">
    <source>
        <dbReference type="ARBA" id="ARBA00023242"/>
    </source>
</evidence>
<dbReference type="InterPro" id="IPR036093">
    <property type="entry name" value="NAC_dom_sf"/>
</dbReference>
<protein>
    <submittedName>
        <fullName evidence="8">NAC domain-containing protein 104-like</fullName>
    </submittedName>
</protein>
<evidence type="ECO:0000313" key="8">
    <source>
        <dbReference type="RefSeq" id="XP_010450568.1"/>
    </source>
</evidence>
<dbReference type="InterPro" id="IPR003441">
    <property type="entry name" value="NAC-dom"/>
</dbReference>
<evidence type="ECO:0000313" key="7">
    <source>
        <dbReference type="Proteomes" id="UP000694864"/>
    </source>
</evidence>
<evidence type="ECO:0000259" key="6">
    <source>
        <dbReference type="PROSITE" id="PS51005"/>
    </source>
</evidence>
<gene>
    <name evidence="8" type="primary">LOC104732689</name>
</gene>
<feature type="compositionally biased region" description="Acidic residues" evidence="5">
    <location>
        <begin position="174"/>
        <end position="194"/>
    </location>
</feature>
<organism evidence="7 8">
    <name type="scientific">Camelina sativa</name>
    <name type="common">False flax</name>
    <name type="synonym">Myagrum sativum</name>
    <dbReference type="NCBI Taxonomy" id="90675"/>
    <lineage>
        <taxon>Eukaryota</taxon>
        <taxon>Viridiplantae</taxon>
        <taxon>Streptophyta</taxon>
        <taxon>Embryophyta</taxon>
        <taxon>Tracheophyta</taxon>
        <taxon>Spermatophyta</taxon>
        <taxon>Magnoliopsida</taxon>
        <taxon>eudicotyledons</taxon>
        <taxon>Gunneridae</taxon>
        <taxon>Pentapetalae</taxon>
        <taxon>rosids</taxon>
        <taxon>malvids</taxon>
        <taxon>Brassicales</taxon>
        <taxon>Brassicaceae</taxon>
        <taxon>Camelineae</taxon>
        <taxon>Camelina</taxon>
    </lineage>
</organism>
<evidence type="ECO:0000256" key="1">
    <source>
        <dbReference type="ARBA" id="ARBA00023015"/>
    </source>
</evidence>
<dbReference type="Proteomes" id="UP000694864">
    <property type="component" value="Chromosome 12"/>
</dbReference>
<proteinExistence type="predicted"/>
<dbReference type="PROSITE" id="PS51005">
    <property type="entry name" value="NAC"/>
    <property type="match status" value="1"/>
</dbReference>
<accession>A0ABM0V4C4</accession>
<reference evidence="8" key="2">
    <citation type="submission" date="2025-08" db="UniProtKB">
        <authorList>
            <consortium name="RefSeq"/>
        </authorList>
    </citation>
    <scope>IDENTIFICATION</scope>
    <source>
        <tissue evidence="8">Leaf</tissue>
    </source>
</reference>
<keyword evidence="1" id="KW-0805">Transcription regulation</keyword>
<dbReference type="Gene3D" id="2.170.150.80">
    <property type="entry name" value="NAC domain"/>
    <property type="match status" value="1"/>
</dbReference>